<protein>
    <recommendedName>
        <fullName evidence="3">DUF1015 domain-containing protein</fullName>
    </recommendedName>
</protein>
<dbReference type="Pfam" id="PF06245">
    <property type="entry name" value="DUF1015"/>
    <property type="match status" value="1"/>
</dbReference>
<proteinExistence type="predicted"/>
<gene>
    <name evidence="1" type="ORF">CLHUN_34030</name>
</gene>
<accession>A0A1V4SHP1</accession>
<dbReference type="STRING" id="48256.CLHUN_34030"/>
<evidence type="ECO:0008006" key="3">
    <source>
        <dbReference type="Google" id="ProtNLM"/>
    </source>
</evidence>
<dbReference type="InterPro" id="IPR008323">
    <property type="entry name" value="UCP033563"/>
</dbReference>
<keyword evidence="2" id="KW-1185">Reference proteome</keyword>
<dbReference type="Proteomes" id="UP000191554">
    <property type="component" value="Unassembled WGS sequence"/>
</dbReference>
<dbReference type="EMBL" id="MZGX01000025">
    <property type="protein sequence ID" value="OPX42751.1"/>
    <property type="molecule type" value="Genomic_DNA"/>
</dbReference>
<evidence type="ECO:0000313" key="2">
    <source>
        <dbReference type="Proteomes" id="UP000191554"/>
    </source>
</evidence>
<dbReference type="OrthoDB" id="6396832at2"/>
<evidence type="ECO:0000313" key="1">
    <source>
        <dbReference type="EMBL" id="OPX42751.1"/>
    </source>
</evidence>
<dbReference type="PANTHER" id="PTHR36454:SF1">
    <property type="entry name" value="DUF1015 DOMAIN-CONTAINING PROTEIN"/>
    <property type="match status" value="1"/>
</dbReference>
<dbReference type="RefSeq" id="WP_080065833.1">
    <property type="nucleotide sequence ID" value="NZ_MZGX01000025.1"/>
</dbReference>
<dbReference type="AlphaFoldDB" id="A0A1V4SHP1"/>
<comment type="caution">
    <text evidence="1">The sequence shown here is derived from an EMBL/GenBank/DDBJ whole genome shotgun (WGS) entry which is preliminary data.</text>
</comment>
<name>A0A1V4SHP1_RUMHU</name>
<organism evidence="1 2">
    <name type="scientific">Ruminiclostridium hungatei</name>
    <name type="common">Clostridium hungatei</name>
    <dbReference type="NCBI Taxonomy" id="48256"/>
    <lineage>
        <taxon>Bacteria</taxon>
        <taxon>Bacillati</taxon>
        <taxon>Bacillota</taxon>
        <taxon>Clostridia</taxon>
        <taxon>Eubacteriales</taxon>
        <taxon>Oscillospiraceae</taxon>
        <taxon>Ruminiclostridium</taxon>
    </lineage>
</organism>
<reference evidence="1 2" key="1">
    <citation type="submission" date="2017-03" db="EMBL/GenBank/DDBJ databases">
        <title>Genome sequence of Clostridium hungatei DSM 14427.</title>
        <authorList>
            <person name="Poehlein A."/>
            <person name="Daniel R."/>
        </authorList>
    </citation>
    <scope>NUCLEOTIDE SEQUENCE [LARGE SCALE GENOMIC DNA]</scope>
    <source>
        <strain evidence="1 2">DSM 14427</strain>
    </source>
</reference>
<sequence>MTDTIKTLSRLGVHIPEILLPGPEAALNKWAVVACDQYTSEREYWKEVEAIAAGTPSTLNIVFPEVYLEDGDGEKRISGINSTMKSYLDQGVLSALDKCFILVDRKTSHAPSRKGLMLALDLECYDYNKGSDALIRATEGTVLDRLPPRIKIRQNAPIELPHIMVLIDDPHKTVIEPLAEKCTQLEKLYDFELMMNGGHIKGYKVSEEADLASVASALDRLAQQDIFRSKYNIDASRALLLFAVGDGNHSLASAKGHWENLKKSLTPGQLENHPARYALVELVNVHDDGLVFEPIHRVLFNVEPQELINEFQAFYQKADRCCSGNTAHTFSYVTDKGEGTVSIANPASNLEVGTLQVFLDSYMKEHPQVKIDYIHGEEVVRKLGSQQGNMGIFLPSMNKTDLFKTVILDGALPRKTFSMGEAEEKRFYLECRRIE</sequence>
<dbReference type="PANTHER" id="PTHR36454">
    <property type="entry name" value="LMO2823 PROTEIN"/>
    <property type="match status" value="1"/>
</dbReference>